<evidence type="ECO:0000256" key="2">
    <source>
        <dbReference type="SAM" id="Phobius"/>
    </source>
</evidence>
<keyword evidence="2" id="KW-0472">Membrane</keyword>
<organism evidence="3">
    <name type="scientific">Campylobacter ureolyticus</name>
    <dbReference type="NCBI Taxonomy" id="827"/>
    <lineage>
        <taxon>Bacteria</taxon>
        <taxon>Pseudomonadati</taxon>
        <taxon>Campylobacterota</taxon>
        <taxon>Epsilonproteobacteria</taxon>
        <taxon>Campylobacterales</taxon>
        <taxon>Campylobacteraceae</taxon>
        <taxon>Campylobacter</taxon>
    </lineage>
</organism>
<keyword evidence="2" id="KW-1133">Transmembrane helix</keyword>
<dbReference type="AlphaFoldDB" id="A0A6N2R577"/>
<dbReference type="RefSeq" id="WP_156846721.1">
    <property type="nucleotide sequence ID" value="NZ_CACRSK010000001.1"/>
</dbReference>
<dbReference type="GO" id="GO:0051301">
    <property type="term" value="P:cell division"/>
    <property type="evidence" value="ECO:0007669"/>
    <property type="project" value="UniProtKB-KW"/>
</dbReference>
<feature type="coiled-coil region" evidence="1">
    <location>
        <begin position="71"/>
        <end position="98"/>
    </location>
</feature>
<keyword evidence="2" id="KW-0812">Transmembrane</keyword>
<gene>
    <name evidence="3" type="primary">ftsL</name>
    <name evidence="3" type="ORF">CULFYP111_00205</name>
</gene>
<feature type="transmembrane region" description="Helical" evidence="2">
    <location>
        <begin position="40"/>
        <end position="60"/>
    </location>
</feature>
<accession>A0A6N2R577</accession>
<dbReference type="EMBL" id="CACRSK010000001">
    <property type="protein sequence ID" value="VYS75419.1"/>
    <property type="molecule type" value="Genomic_DNA"/>
</dbReference>
<keyword evidence="3" id="KW-0132">Cell division</keyword>
<name>A0A6N2R577_9BACT</name>
<keyword evidence="3" id="KW-0131">Cell cycle</keyword>
<reference evidence="3" key="1">
    <citation type="submission" date="2019-11" db="EMBL/GenBank/DDBJ databases">
        <authorList>
            <person name="Feng L."/>
        </authorList>
    </citation>
    <scope>NUCLEOTIDE SEQUENCE</scope>
    <source>
        <strain evidence="3">CUreolyticusLFYP111</strain>
    </source>
</reference>
<evidence type="ECO:0000256" key="1">
    <source>
        <dbReference type="SAM" id="Coils"/>
    </source>
</evidence>
<proteinExistence type="predicted"/>
<evidence type="ECO:0000313" key="3">
    <source>
        <dbReference type="EMBL" id="VYS75419.1"/>
    </source>
</evidence>
<keyword evidence="1" id="KW-0175">Coiled coil</keyword>
<protein>
    <submittedName>
        <fullName evidence="3">Cell division protein FtsL</fullName>
    </submittedName>
</protein>
<sequence length="112" mass="13255">MNENINFQNINLKNVNYQNQNIDDKNLENEKGKGLSFFDLVMAFLILALVVVICVPIIYIRNEIYYISRDIEELRVKHSVLVEENKDLENKIESLKFKYEIIDPLSVEFENE</sequence>